<dbReference type="RefSeq" id="WP_073050123.1">
    <property type="nucleotide sequence ID" value="NZ_FQZL01000023.1"/>
</dbReference>
<dbReference type="InterPro" id="IPR029752">
    <property type="entry name" value="D-isomer_DH_CS1"/>
</dbReference>
<dbReference type="FunFam" id="3.40.50.720:FF:000203">
    <property type="entry name" value="D-3-phosphoglycerate dehydrogenase (SerA)"/>
    <property type="match status" value="1"/>
</dbReference>
<accession>A0A1M6JVZ7</accession>
<evidence type="ECO:0000256" key="2">
    <source>
        <dbReference type="ARBA" id="ARBA00023002"/>
    </source>
</evidence>
<dbReference type="Pfam" id="PF00389">
    <property type="entry name" value="2-Hacid_dh"/>
    <property type="match status" value="1"/>
</dbReference>
<proteinExistence type="inferred from homology"/>
<dbReference type="PANTHER" id="PTHR43761:SF1">
    <property type="entry name" value="D-ISOMER SPECIFIC 2-HYDROXYACID DEHYDROGENASE CATALYTIC DOMAIN-CONTAINING PROTEIN-RELATED"/>
    <property type="match status" value="1"/>
</dbReference>
<dbReference type="InterPro" id="IPR029753">
    <property type="entry name" value="D-isomer_DH_CS"/>
</dbReference>
<dbReference type="InterPro" id="IPR050418">
    <property type="entry name" value="D-iso_2-hydroxyacid_DH_PdxB"/>
</dbReference>
<dbReference type="Proteomes" id="UP000184052">
    <property type="component" value="Unassembled WGS sequence"/>
</dbReference>
<dbReference type="InterPro" id="IPR006140">
    <property type="entry name" value="D-isomer_DH_NAD-bd"/>
</dbReference>
<dbReference type="PROSITE" id="PS00065">
    <property type="entry name" value="D_2_HYDROXYACID_DH_1"/>
    <property type="match status" value="1"/>
</dbReference>
<sequence>MKISLIEPLNVPKATIDRLSAGLTDKGHVFEYYSDKTTDENELLERSRDSDIVMIANNPMPGSVISKCENLKMLDVAFTGVDHVGLDIIKEKNIVLCNAAGYSDISVSELAVGLVLDLYRNISAGDKAIRCGGTLGGNSLMGTEISGKTVGIVGTGRIGTMTARLFLAFGAKVIAYSRTERADVKAMGVEYVSLDSLMKEADIVSLHVPNIPETRGLIGDEKLRMMKSSAILVNCARGPIVDNAALADVLNEGVIAGAGIDVFDMEPPIPEDYELLGARNAILTPHVAYATHESMERRAEIAFDNVYRYLEGNPVNVVEV</sequence>
<dbReference type="InterPro" id="IPR006139">
    <property type="entry name" value="D-isomer_2_OHA_DH_cat_dom"/>
</dbReference>
<protein>
    <submittedName>
        <fullName evidence="7">D-3-phosphoglycerate dehydrogenase</fullName>
    </submittedName>
</protein>
<evidence type="ECO:0000313" key="8">
    <source>
        <dbReference type="Proteomes" id="UP000184052"/>
    </source>
</evidence>
<dbReference type="Gene3D" id="3.40.50.720">
    <property type="entry name" value="NAD(P)-binding Rossmann-like Domain"/>
    <property type="match status" value="2"/>
</dbReference>
<dbReference type="GO" id="GO:0016616">
    <property type="term" value="F:oxidoreductase activity, acting on the CH-OH group of donors, NAD or NADP as acceptor"/>
    <property type="evidence" value="ECO:0007669"/>
    <property type="project" value="InterPro"/>
</dbReference>
<dbReference type="InterPro" id="IPR036291">
    <property type="entry name" value="NAD(P)-bd_dom_sf"/>
</dbReference>
<evidence type="ECO:0000313" key="7">
    <source>
        <dbReference type="EMBL" id="SHJ50881.1"/>
    </source>
</evidence>
<organism evidence="7 8">
    <name type="scientific">Dethiosulfatibacter aminovorans DSM 17477</name>
    <dbReference type="NCBI Taxonomy" id="1121476"/>
    <lineage>
        <taxon>Bacteria</taxon>
        <taxon>Bacillati</taxon>
        <taxon>Bacillota</taxon>
        <taxon>Tissierellia</taxon>
        <taxon>Dethiosulfatibacter</taxon>
    </lineage>
</organism>
<dbReference type="PROSITE" id="PS00671">
    <property type="entry name" value="D_2_HYDROXYACID_DH_3"/>
    <property type="match status" value="1"/>
</dbReference>
<dbReference type="SUPFAM" id="SSF52283">
    <property type="entry name" value="Formate/glycerate dehydrogenase catalytic domain-like"/>
    <property type="match status" value="1"/>
</dbReference>
<dbReference type="GO" id="GO:0051287">
    <property type="term" value="F:NAD binding"/>
    <property type="evidence" value="ECO:0007669"/>
    <property type="project" value="InterPro"/>
</dbReference>
<dbReference type="CDD" id="cd12161">
    <property type="entry name" value="GDH_like_1"/>
    <property type="match status" value="1"/>
</dbReference>
<feature type="domain" description="D-isomer specific 2-hydroxyacid dehydrogenase NAD-binding" evidence="6">
    <location>
        <begin position="112"/>
        <end position="288"/>
    </location>
</feature>
<name>A0A1M6JVZ7_9FIRM</name>
<evidence type="ECO:0000259" key="5">
    <source>
        <dbReference type="Pfam" id="PF00389"/>
    </source>
</evidence>
<evidence type="ECO:0000256" key="1">
    <source>
        <dbReference type="ARBA" id="ARBA00005854"/>
    </source>
</evidence>
<comment type="similarity">
    <text evidence="1 4">Belongs to the D-isomer specific 2-hydroxyacid dehydrogenase family.</text>
</comment>
<keyword evidence="8" id="KW-1185">Reference proteome</keyword>
<evidence type="ECO:0000256" key="4">
    <source>
        <dbReference type="RuleBase" id="RU003719"/>
    </source>
</evidence>
<evidence type="ECO:0000259" key="6">
    <source>
        <dbReference type="Pfam" id="PF02826"/>
    </source>
</evidence>
<keyword evidence="3" id="KW-0520">NAD</keyword>
<dbReference type="Pfam" id="PF02826">
    <property type="entry name" value="2-Hacid_dh_C"/>
    <property type="match status" value="1"/>
</dbReference>
<gene>
    <name evidence="7" type="ORF">SAMN02745751_02728</name>
</gene>
<dbReference type="EMBL" id="FQZL01000023">
    <property type="protein sequence ID" value="SHJ50881.1"/>
    <property type="molecule type" value="Genomic_DNA"/>
</dbReference>
<dbReference type="STRING" id="1121476.SAMN02745751_02728"/>
<dbReference type="AlphaFoldDB" id="A0A1M6JVZ7"/>
<dbReference type="SUPFAM" id="SSF51735">
    <property type="entry name" value="NAD(P)-binding Rossmann-fold domains"/>
    <property type="match status" value="1"/>
</dbReference>
<keyword evidence="2 4" id="KW-0560">Oxidoreductase</keyword>
<dbReference type="PANTHER" id="PTHR43761">
    <property type="entry name" value="D-ISOMER SPECIFIC 2-HYDROXYACID DEHYDROGENASE FAMILY PROTEIN (AFU_ORTHOLOGUE AFUA_1G13630)"/>
    <property type="match status" value="1"/>
</dbReference>
<dbReference type="OrthoDB" id="9805416at2"/>
<evidence type="ECO:0000256" key="3">
    <source>
        <dbReference type="ARBA" id="ARBA00023027"/>
    </source>
</evidence>
<reference evidence="7 8" key="1">
    <citation type="submission" date="2016-11" db="EMBL/GenBank/DDBJ databases">
        <authorList>
            <person name="Jaros S."/>
            <person name="Januszkiewicz K."/>
            <person name="Wedrychowicz H."/>
        </authorList>
    </citation>
    <scope>NUCLEOTIDE SEQUENCE [LARGE SCALE GENOMIC DNA]</scope>
    <source>
        <strain evidence="7 8">DSM 17477</strain>
    </source>
</reference>
<feature type="domain" description="D-isomer specific 2-hydroxyacid dehydrogenase catalytic" evidence="5">
    <location>
        <begin position="16"/>
        <end position="317"/>
    </location>
</feature>